<comment type="caution">
    <text evidence="1">The sequence shown here is derived from an EMBL/GenBank/DDBJ whole genome shotgun (WGS) entry which is preliminary data.</text>
</comment>
<accession>A0ABN9C1R3</accession>
<organism evidence="1 2">
    <name type="scientific">Staurois parvus</name>
    <dbReference type="NCBI Taxonomy" id="386267"/>
    <lineage>
        <taxon>Eukaryota</taxon>
        <taxon>Metazoa</taxon>
        <taxon>Chordata</taxon>
        <taxon>Craniata</taxon>
        <taxon>Vertebrata</taxon>
        <taxon>Euteleostomi</taxon>
        <taxon>Amphibia</taxon>
        <taxon>Batrachia</taxon>
        <taxon>Anura</taxon>
        <taxon>Neobatrachia</taxon>
        <taxon>Ranoidea</taxon>
        <taxon>Ranidae</taxon>
        <taxon>Staurois</taxon>
    </lineage>
</organism>
<dbReference type="EMBL" id="CATNWA010007258">
    <property type="protein sequence ID" value="CAI9553669.1"/>
    <property type="molecule type" value="Genomic_DNA"/>
</dbReference>
<protein>
    <submittedName>
        <fullName evidence="1">Uncharacterized protein</fullName>
    </submittedName>
</protein>
<sequence>MGKCFSNKCNLFSQTEISHRGERPLFLS</sequence>
<dbReference type="Proteomes" id="UP001162483">
    <property type="component" value="Unassembled WGS sequence"/>
</dbReference>
<reference evidence="1" key="1">
    <citation type="submission" date="2023-05" db="EMBL/GenBank/DDBJ databases">
        <authorList>
            <person name="Stuckert A."/>
        </authorList>
    </citation>
    <scope>NUCLEOTIDE SEQUENCE</scope>
</reference>
<evidence type="ECO:0000313" key="1">
    <source>
        <dbReference type="EMBL" id="CAI9553669.1"/>
    </source>
</evidence>
<proteinExistence type="predicted"/>
<evidence type="ECO:0000313" key="2">
    <source>
        <dbReference type="Proteomes" id="UP001162483"/>
    </source>
</evidence>
<gene>
    <name evidence="1" type="ORF">SPARVUS_LOCUS4080948</name>
</gene>
<name>A0ABN9C1R3_9NEOB</name>
<keyword evidence="2" id="KW-1185">Reference proteome</keyword>